<sequence length="154" mass="17574">MTKNHSPLDLAETMRKYRTWEAAAAELVPENRQRLFAFLGLAPVTRVIVTFDGEGDSGQIEDIQPYNGEAQVDLPKGKIAFFDLPYGKTRPKQRKFSACQALEYLAYDLLRQKHSGWENSDGAYGEFTFDVTAGTITLDYNERFMSSEHYQYSL</sequence>
<proteinExistence type="predicted"/>
<gene>
    <name evidence="2" type="ORF">DFR49_1285</name>
</gene>
<dbReference type="InterPro" id="IPR049243">
    <property type="entry name" value="DUF6878"/>
</dbReference>
<dbReference type="AlphaFoldDB" id="A0A397PM06"/>
<dbReference type="Proteomes" id="UP000266568">
    <property type="component" value="Unassembled WGS sequence"/>
</dbReference>
<dbReference type="RefSeq" id="WP_119034802.1">
    <property type="nucleotide sequence ID" value="NZ_QXDC01000002.1"/>
</dbReference>
<reference evidence="2 3" key="1">
    <citation type="submission" date="2018-08" db="EMBL/GenBank/DDBJ databases">
        <title>Genomic Encyclopedia of Type Strains, Phase IV (KMG-IV): sequencing the most valuable type-strain genomes for metagenomic binning, comparative biology and taxonomic classification.</title>
        <authorList>
            <person name="Goeker M."/>
        </authorList>
    </citation>
    <scope>NUCLEOTIDE SEQUENCE [LARGE SCALE GENOMIC DNA]</scope>
    <source>
        <strain evidence="2 3">DSM 25527</strain>
    </source>
</reference>
<protein>
    <recommendedName>
        <fullName evidence="1">DUF6878 domain-containing protein</fullName>
    </recommendedName>
</protein>
<evidence type="ECO:0000313" key="2">
    <source>
        <dbReference type="EMBL" id="RIA46731.1"/>
    </source>
</evidence>
<evidence type="ECO:0000313" key="3">
    <source>
        <dbReference type="Proteomes" id="UP000266568"/>
    </source>
</evidence>
<organism evidence="2 3">
    <name type="scientific">Hephaestia caeni</name>
    <dbReference type="NCBI Taxonomy" id="645617"/>
    <lineage>
        <taxon>Bacteria</taxon>
        <taxon>Pseudomonadati</taxon>
        <taxon>Pseudomonadota</taxon>
        <taxon>Alphaproteobacteria</taxon>
        <taxon>Sphingomonadales</taxon>
        <taxon>Sphingomonadaceae</taxon>
        <taxon>Hephaestia</taxon>
    </lineage>
</organism>
<dbReference type="EMBL" id="QXDC01000002">
    <property type="protein sequence ID" value="RIA46731.1"/>
    <property type="molecule type" value="Genomic_DNA"/>
</dbReference>
<comment type="caution">
    <text evidence="2">The sequence shown here is derived from an EMBL/GenBank/DDBJ whole genome shotgun (WGS) entry which is preliminary data.</text>
</comment>
<accession>A0A397PM06</accession>
<feature type="domain" description="DUF6878" evidence="1">
    <location>
        <begin position="27"/>
        <end position="153"/>
    </location>
</feature>
<keyword evidence="3" id="KW-1185">Reference proteome</keyword>
<dbReference type="OrthoDB" id="7259981at2"/>
<dbReference type="Pfam" id="PF21798">
    <property type="entry name" value="DUF6878"/>
    <property type="match status" value="1"/>
</dbReference>
<name>A0A397PM06_9SPHN</name>
<evidence type="ECO:0000259" key="1">
    <source>
        <dbReference type="Pfam" id="PF21798"/>
    </source>
</evidence>